<evidence type="ECO:0000313" key="1">
    <source>
        <dbReference type="EMBL" id="TCL56804.1"/>
    </source>
</evidence>
<keyword evidence="2" id="KW-1185">Reference proteome</keyword>
<name>A0A4R1QXP5_HYDET</name>
<dbReference type="OrthoDB" id="104542at2"/>
<dbReference type="InterPro" id="IPR043504">
    <property type="entry name" value="Peptidase_S1_PA_chymotrypsin"/>
</dbReference>
<comment type="caution">
    <text evidence="1">The sequence shown here is derived from an EMBL/GenBank/DDBJ whole genome shotgun (WGS) entry which is preliminary data.</text>
</comment>
<sequence length="297" mass="32260">MRLFFEWEQALLLSILEEHQRTLTAFFENLTYLDIGYRFQSGKPLPELAIRIHVRRKLAIAELLPFQILPRKIAGFSVDVLQSNPVLQRAAAERDRRFDPIPGGVAVANPRLKGLGTLGTVVFDRSTPTPMGISAHHVLVGETGQTGDEIVQPAESDSSATVGNLLRWNKELDCAIFRFNHSRSVSRAILGIPQFPRYCKEPLVGMAVAKSGRTTGVTYGIIDGVNADGFTIIPDPSHPAPDGEISLPGDSGAIWLEPSSGAAVGLHVAGESDPDPTAERAWAKRINKVLNALDVSL</sequence>
<dbReference type="SUPFAM" id="SSF50494">
    <property type="entry name" value="Trypsin-like serine proteases"/>
    <property type="match status" value="1"/>
</dbReference>
<protein>
    <recommendedName>
        <fullName evidence="3">Trypsin-like peptidase</fullName>
    </recommendedName>
</protein>
<dbReference type="InterPro" id="IPR009003">
    <property type="entry name" value="Peptidase_S1_PA"/>
</dbReference>
<dbReference type="RefSeq" id="WP_132017255.1">
    <property type="nucleotide sequence ID" value="NZ_SLUN01000048.1"/>
</dbReference>
<reference evidence="1 2" key="1">
    <citation type="submission" date="2019-03" db="EMBL/GenBank/DDBJ databases">
        <title>Genomic Encyclopedia of Type Strains, Phase IV (KMG-IV): sequencing the most valuable type-strain genomes for metagenomic binning, comparative biology and taxonomic classification.</title>
        <authorList>
            <person name="Goeker M."/>
        </authorList>
    </citation>
    <scope>NUCLEOTIDE SEQUENCE [LARGE SCALE GENOMIC DNA]</scope>
    <source>
        <strain evidence="1 2">LX-B</strain>
    </source>
</reference>
<dbReference type="EMBL" id="SLUN01000048">
    <property type="protein sequence ID" value="TCL56804.1"/>
    <property type="molecule type" value="Genomic_DNA"/>
</dbReference>
<dbReference type="AlphaFoldDB" id="A0A4R1QXP5"/>
<evidence type="ECO:0008006" key="3">
    <source>
        <dbReference type="Google" id="ProtNLM"/>
    </source>
</evidence>
<proteinExistence type="predicted"/>
<accession>A0A4R1QXP5</accession>
<dbReference type="Proteomes" id="UP000295008">
    <property type="component" value="Unassembled WGS sequence"/>
</dbReference>
<gene>
    <name evidence="1" type="ORF">EDC14_104817</name>
</gene>
<dbReference type="Gene3D" id="2.40.10.10">
    <property type="entry name" value="Trypsin-like serine proteases"/>
    <property type="match status" value="1"/>
</dbReference>
<organism evidence="1 2">
    <name type="scientific">Hydrogenispora ethanolica</name>
    <dbReference type="NCBI Taxonomy" id="1082276"/>
    <lineage>
        <taxon>Bacteria</taxon>
        <taxon>Bacillati</taxon>
        <taxon>Bacillota</taxon>
        <taxon>Hydrogenispora</taxon>
    </lineage>
</organism>
<evidence type="ECO:0000313" key="2">
    <source>
        <dbReference type="Proteomes" id="UP000295008"/>
    </source>
</evidence>